<dbReference type="PROSITE" id="PS50835">
    <property type="entry name" value="IG_LIKE"/>
    <property type="match status" value="3"/>
</dbReference>
<dbReference type="PROSITE" id="PS00290">
    <property type="entry name" value="IG_MHC"/>
    <property type="match status" value="1"/>
</dbReference>
<feature type="chain" id="PRO_5045704673" evidence="11">
    <location>
        <begin position="19"/>
        <end position="573"/>
    </location>
</feature>
<sequence length="573" mass="62474">MLLLPLLLLLLWVGEQGGGSTDPHLAAGSLAQDPKYWLKVQPSVSVQEGLCVHVSCSVFYPQEDWRDSDPAHGYWFRERADSPEDPAVATNNPERAVADETRGRFLLVGDPRAYNCSLDIRDAQRRDAGKYIFRLERGPTVRYSYAMNLLSVHVTALTDTPDIHVQGTLASGRPTNFTCAVPWACDRGTPPTFSWTGVAFTSLHPESPLSSVLTLTPRPQDHGTNLTCHVNFSRAGVSTEVTIKLNVSYAPQELTIRVYQKEGAGPETLDKSQSLSVQEGQSLRLDCVPDSNPPAMISWTRGSLTLSPSNSSNPGVLELPRVELRDHGLYVCRAQHPLGSKEASLSLVVRTPPQLLGPSCSQEDEGLSCSCSSQAWPAPSLRWRLGEGLLEGNFSNASLEVASSSAGLWANSSLSLREGLSSSLRLSCEAQNAHGKQNVKILLLPGRPGPRTSVVWGAVGGAGVTALLALCLIFVVKVYRKQPLERAKIYRKKSAERAPSQDGDRPASSPASRGHVNKSWSDSPLDHQTPFLAASTSEKEQELHYANLSFHRPETHNFQVQDTTEYSEIKIGK</sequence>
<evidence type="ECO:0000259" key="12">
    <source>
        <dbReference type="PROSITE" id="PS50835"/>
    </source>
</evidence>
<protein>
    <submittedName>
        <fullName evidence="14">Sialic acid-binding Ig-like lectin 13 isoform X1</fullName>
    </submittedName>
</protein>
<evidence type="ECO:0000256" key="9">
    <source>
        <dbReference type="SAM" id="MobiDB-lite"/>
    </source>
</evidence>
<reference evidence="14" key="2">
    <citation type="submission" date="2025-08" db="UniProtKB">
        <authorList>
            <consortium name="RefSeq"/>
        </authorList>
    </citation>
    <scope>IDENTIFICATION</scope>
    <source>
        <tissue evidence="14">Tongue muscle</tissue>
    </source>
</reference>
<dbReference type="SMART" id="SM00409">
    <property type="entry name" value="IG"/>
    <property type="match status" value="3"/>
</dbReference>
<feature type="transmembrane region" description="Helical" evidence="10">
    <location>
        <begin position="454"/>
        <end position="476"/>
    </location>
</feature>
<keyword evidence="5" id="KW-0130">Cell adhesion</keyword>
<dbReference type="PANTHER" id="PTHR12035:SF139">
    <property type="entry name" value="IG-LIKE DOMAIN-CONTAINING PROTEIN"/>
    <property type="match status" value="1"/>
</dbReference>
<dbReference type="InterPro" id="IPR003599">
    <property type="entry name" value="Ig_sub"/>
</dbReference>
<dbReference type="InterPro" id="IPR013098">
    <property type="entry name" value="Ig_I-set"/>
</dbReference>
<dbReference type="InParanoid" id="A0A6J0XD73"/>
<evidence type="ECO:0000256" key="7">
    <source>
        <dbReference type="ARBA" id="ARBA00023136"/>
    </source>
</evidence>
<keyword evidence="3" id="KW-0430">Lectin</keyword>
<keyword evidence="11" id="KW-0732">Signal</keyword>
<dbReference type="GO" id="GO:0007155">
    <property type="term" value="P:cell adhesion"/>
    <property type="evidence" value="ECO:0007669"/>
    <property type="project" value="UniProtKB-KW"/>
</dbReference>
<comment type="subcellular location">
    <subcellularLocation>
        <location evidence="1">Membrane</location>
        <topology evidence="1">Single-pass type I membrane protein</topology>
    </subcellularLocation>
</comment>
<gene>
    <name evidence="14" type="primary">LOC110135441</name>
</gene>
<dbReference type="Gene3D" id="2.60.40.10">
    <property type="entry name" value="Immunoglobulins"/>
    <property type="match status" value="4"/>
</dbReference>
<evidence type="ECO:0000256" key="3">
    <source>
        <dbReference type="ARBA" id="ARBA00022734"/>
    </source>
</evidence>
<name>A0A6J0XD73_ODOVR</name>
<dbReference type="GO" id="GO:0033691">
    <property type="term" value="F:sialic acid binding"/>
    <property type="evidence" value="ECO:0007669"/>
    <property type="project" value="TreeGrafter"/>
</dbReference>
<evidence type="ECO:0000256" key="4">
    <source>
        <dbReference type="ARBA" id="ARBA00022737"/>
    </source>
</evidence>
<dbReference type="Pfam" id="PF07679">
    <property type="entry name" value="I-set"/>
    <property type="match status" value="1"/>
</dbReference>
<dbReference type="Proteomes" id="UP001652640">
    <property type="component" value="Chromosome 20"/>
</dbReference>
<keyword evidence="4" id="KW-0677">Repeat</keyword>
<evidence type="ECO:0000256" key="5">
    <source>
        <dbReference type="ARBA" id="ARBA00022889"/>
    </source>
</evidence>
<organism evidence="13 14">
    <name type="scientific">Odocoileus virginianus</name>
    <name type="common">White-tailed deer</name>
    <dbReference type="NCBI Taxonomy" id="9874"/>
    <lineage>
        <taxon>Eukaryota</taxon>
        <taxon>Metazoa</taxon>
        <taxon>Chordata</taxon>
        <taxon>Craniata</taxon>
        <taxon>Vertebrata</taxon>
        <taxon>Euteleostomi</taxon>
        <taxon>Mammalia</taxon>
        <taxon>Eutheria</taxon>
        <taxon>Laurasiatheria</taxon>
        <taxon>Artiodactyla</taxon>
        <taxon>Ruminantia</taxon>
        <taxon>Pecora</taxon>
        <taxon>Cervidae</taxon>
        <taxon>Odocoileinae</taxon>
        <taxon>Odocoileus</taxon>
    </lineage>
</organism>
<accession>A0A6J0XD73</accession>
<dbReference type="InterPro" id="IPR013783">
    <property type="entry name" value="Ig-like_fold"/>
</dbReference>
<evidence type="ECO:0000256" key="1">
    <source>
        <dbReference type="ARBA" id="ARBA00004479"/>
    </source>
</evidence>
<dbReference type="InterPro" id="IPR013106">
    <property type="entry name" value="Ig_V-set"/>
</dbReference>
<proteinExistence type="inferred from homology"/>
<feature type="domain" description="Ig-like" evidence="12">
    <location>
        <begin position="34"/>
        <end position="118"/>
    </location>
</feature>
<keyword evidence="2 10" id="KW-0812">Transmembrane</keyword>
<evidence type="ECO:0000313" key="13">
    <source>
        <dbReference type="Proteomes" id="UP001652640"/>
    </source>
</evidence>
<dbReference type="SUPFAM" id="SSF48726">
    <property type="entry name" value="Immunoglobulin"/>
    <property type="match status" value="4"/>
</dbReference>
<comment type="similarity">
    <text evidence="8">Belongs to the immunoglobulin superfamily. SIGLEC (sialic acid binding Ig-like lectin) family.</text>
</comment>
<dbReference type="GeneID" id="110135441"/>
<feature type="signal peptide" evidence="11">
    <location>
        <begin position="1"/>
        <end position="18"/>
    </location>
</feature>
<evidence type="ECO:0000313" key="14">
    <source>
        <dbReference type="RefSeq" id="XP_020746144.2"/>
    </source>
</evidence>
<dbReference type="InterPro" id="IPR007110">
    <property type="entry name" value="Ig-like_dom"/>
</dbReference>
<dbReference type="SMART" id="SM00408">
    <property type="entry name" value="IGc2"/>
    <property type="match status" value="1"/>
</dbReference>
<reference evidence="13" key="1">
    <citation type="journal article" date="2022" name="J. Hered.">
        <title>A De Novo Chromosome-Level Genome Assembly of the White-Tailed Deer, Odocoileus Virginianus.</title>
        <authorList>
            <person name="London E.W."/>
            <person name="Roca A.L."/>
            <person name="Novakofski J.E."/>
            <person name="Mateus-Pinilla N.E."/>
        </authorList>
    </citation>
    <scope>NUCLEOTIDE SEQUENCE [LARGE SCALE GENOMIC DNA]</scope>
</reference>
<evidence type="ECO:0000256" key="11">
    <source>
        <dbReference type="SAM" id="SignalP"/>
    </source>
</evidence>
<dbReference type="Pfam" id="PF07686">
    <property type="entry name" value="V-set"/>
    <property type="match status" value="1"/>
</dbReference>
<feature type="domain" description="Ig-like" evidence="12">
    <location>
        <begin position="266"/>
        <end position="346"/>
    </location>
</feature>
<dbReference type="InterPro" id="IPR003598">
    <property type="entry name" value="Ig_sub2"/>
</dbReference>
<keyword evidence="13" id="KW-1185">Reference proteome</keyword>
<dbReference type="AlphaFoldDB" id="A0A6J0XD73"/>
<dbReference type="RefSeq" id="XP_020746144.2">
    <property type="nucleotide sequence ID" value="XM_020890485.2"/>
</dbReference>
<feature type="region of interest" description="Disordered" evidence="9">
    <location>
        <begin position="492"/>
        <end position="538"/>
    </location>
</feature>
<evidence type="ECO:0000256" key="2">
    <source>
        <dbReference type="ARBA" id="ARBA00022692"/>
    </source>
</evidence>
<evidence type="ECO:0000256" key="8">
    <source>
        <dbReference type="ARBA" id="ARBA00038361"/>
    </source>
</evidence>
<dbReference type="InterPro" id="IPR003006">
    <property type="entry name" value="Ig/MHC_CS"/>
</dbReference>
<dbReference type="InterPro" id="IPR051036">
    <property type="entry name" value="SIGLEC"/>
</dbReference>
<dbReference type="GO" id="GO:0030246">
    <property type="term" value="F:carbohydrate binding"/>
    <property type="evidence" value="ECO:0007669"/>
    <property type="project" value="UniProtKB-KW"/>
</dbReference>
<evidence type="ECO:0000256" key="10">
    <source>
        <dbReference type="SAM" id="Phobius"/>
    </source>
</evidence>
<dbReference type="InterPro" id="IPR036179">
    <property type="entry name" value="Ig-like_dom_sf"/>
</dbReference>
<feature type="domain" description="Ig-like" evidence="12">
    <location>
        <begin position="161"/>
        <end position="244"/>
    </location>
</feature>
<dbReference type="OrthoDB" id="10012075at2759"/>
<dbReference type="KEGG" id="ovr:110135441"/>
<dbReference type="PANTHER" id="PTHR12035">
    <property type="entry name" value="SIALIC ACID BINDING IMMUNOGLOBULIN-LIKE LECTIN"/>
    <property type="match status" value="1"/>
</dbReference>
<dbReference type="FunCoup" id="A0A6J0XD73">
    <property type="interactions" value="10"/>
</dbReference>
<dbReference type="GO" id="GO:0005886">
    <property type="term" value="C:plasma membrane"/>
    <property type="evidence" value="ECO:0007669"/>
    <property type="project" value="TreeGrafter"/>
</dbReference>
<keyword evidence="7 10" id="KW-0472">Membrane</keyword>
<evidence type="ECO:0000256" key="6">
    <source>
        <dbReference type="ARBA" id="ARBA00022989"/>
    </source>
</evidence>
<keyword evidence="6 10" id="KW-1133">Transmembrane helix</keyword>